<dbReference type="InterPro" id="IPR007568">
    <property type="entry name" value="RTA1"/>
</dbReference>
<accession>A0A9P8UXQ3</accession>
<feature type="transmembrane region" description="Helical" evidence="5">
    <location>
        <begin position="131"/>
        <end position="152"/>
    </location>
</feature>
<proteinExistence type="predicted"/>
<dbReference type="OrthoDB" id="4521223at2759"/>
<dbReference type="AlphaFoldDB" id="A0A9P8UXQ3"/>
<feature type="transmembrane region" description="Helical" evidence="5">
    <location>
        <begin position="28"/>
        <end position="47"/>
    </location>
</feature>
<feature type="transmembrane region" description="Helical" evidence="5">
    <location>
        <begin position="172"/>
        <end position="200"/>
    </location>
</feature>
<dbReference type="GO" id="GO:0016020">
    <property type="term" value="C:membrane"/>
    <property type="evidence" value="ECO:0007669"/>
    <property type="project" value="UniProtKB-SubCell"/>
</dbReference>
<sequence length="314" mass="35158">MEITSLSSCTYNTCSISSSPYGYRPSRGVSIVFISSFTSSFIGLQLITLHTKKWLSFSIPLSITCLFEMIGYAIRFTNWDNPWDIHLYAVSEFFLTIAPTMMTSSIYLIIERMLFILGREHSVVNPRWYRFFILADIISLATQLVGLGISMWDIAATYNAGPGSDKGGRVIAVGIGIHALLLTIFLVLFVVALVQAIFAYRELGYTTFNPEGGRYKSLQRRFKIFLAVLLIDVLCLLTRDVYRTIGFVEGFDGGTRIEGWFALFDGLVVSEAVLGLAVLHPSYVFTDYSKKQEADKLSTSSPISYGRLVRQSII</sequence>
<feature type="transmembrane region" description="Helical" evidence="5">
    <location>
        <begin position="86"/>
        <end position="110"/>
    </location>
</feature>
<gene>
    <name evidence="6" type="ORF">BKA67DRAFT_33243</name>
</gene>
<dbReference type="Proteomes" id="UP000758603">
    <property type="component" value="Unassembled WGS sequence"/>
</dbReference>
<protein>
    <submittedName>
        <fullName evidence="6">RTA1 like protein-domain-containing protein</fullName>
    </submittedName>
</protein>
<dbReference type="GeneID" id="70125144"/>
<dbReference type="EMBL" id="JAGPXC010000001">
    <property type="protein sequence ID" value="KAH6659931.1"/>
    <property type="molecule type" value="Genomic_DNA"/>
</dbReference>
<evidence type="ECO:0000313" key="7">
    <source>
        <dbReference type="Proteomes" id="UP000758603"/>
    </source>
</evidence>
<evidence type="ECO:0000256" key="3">
    <source>
        <dbReference type="ARBA" id="ARBA00022989"/>
    </source>
</evidence>
<feature type="transmembrane region" description="Helical" evidence="5">
    <location>
        <begin position="54"/>
        <end position="74"/>
    </location>
</feature>
<dbReference type="PANTHER" id="PTHR31465:SF1">
    <property type="entry name" value="PROTEIN RTA1-RELATED"/>
    <property type="match status" value="1"/>
</dbReference>
<reference evidence="6" key="1">
    <citation type="journal article" date="2021" name="Nat. Commun.">
        <title>Genetic determinants of endophytism in the Arabidopsis root mycobiome.</title>
        <authorList>
            <person name="Mesny F."/>
            <person name="Miyauchi S."/>
            <person name="Thiergart T."/>
            <person name="Pickel B."/>
            <person name="Atanasova L."/>
            <person name="Karlsson M."/>
            <person name="Huettel B."/>
            <person name="Barry K.W."/>
            <person name="Haridas S."/>
            <person name="Chen C."/>
            <person name="Bauer D."/>
            <person name="Andreopoulos W."/>
            <person name="Pangilinan J."/>
            <person name="LaButti K."/>
            <person name="Riley R."/>
            <person name="Lipzen A."/>
            <person name="Clum A."/>
            <person name="Drula E."/>
            <person name="Henrissat B."/>
            <person name="Kohler A."/>
            <person name="Grigoriev I.V."/>
            <person name="Martin F.M."/>
            <person name="Hacquard S."/>
        </authorList>
    </citation>
    <scope>NUCLEOTIDE SEQUENCE</scope>
    <source>
        <strain evidence="6">MPI-SDFR-AT-0073</strain>
    </source>
</reference>
<keyword evidence="4 5" id="KW-0472">Membrane</keyword>
<comment type="caution">
    <text evidence="6">The sequence shown here is derived from an EMBL/GenBank/DDBJ whole genome shotgun (WGS) entry which is preliminary data.</text>
</comment>
<dbReference type="Pfam" id="PF04479">
    <property type="entry name" value="RTA1"/>
    <property type="match status" value="1"/>
</dbReference>
<name>A0A9P8UXQ3_9PEZI</name>
<keyword evidence="7" id="KW-1185">Reference proteome</keyword>
<dbReference type="PANTHER" id="PTHR31465">
    <property type="entry name" value="PROTEIN RTA1-RELATED"/>
    <property type="match status" value="1"/>
</dbReference>
<keyword evidence="2 5" id="KW-0812">Transmembrane</keyword>
<evidence type="ECO:0000256" key="2">
    <source>
        <dbReference type="ARBA" id="ARBA00022692"/>
    </source>
</evidence>
<comment type="subcellular location">
    <subcellularLocation>
        <location evidence="1">Membrane</location>
        <topology evidence="1">Multi-pass membrane protein</topology>
    </subcellularLocation>
</comment>
<evidence type="ECO:0000256" key="4">
    <source>
        <dbReference type="ARBA" id="ARBA00023136"/>
    </source>
</evidence>
<feature type="transmembrane region" description="Helical" evidence="5">
    <location>
        <begin position="221"/>
        <end position="239"/>
    </location>
</feature>
<dbReference type="RefSeq" id="XP_045964062.1">
    <property type="nucleotide sequence ID" value="XM_046096251.1"/>
</dbReference>
<evidence type="ECO:0000256" key="5">
    <source>
        <dbReference type="SAM" id="Phobius"/>
    </source>
</evidence>
<feature type="transmembrane region" description="Helical" evidence="5">
    <location>
        <begin position="259"/>
        <end position="279"/>
    </location>
</feature>
<organism evidence="6 7">
    <name type="scientific">Truncatella angustata</name>
    <dbReference type="NCBI Taxonomy" id="152316"/>
    <lineage>
        <taxon>Eukaryota</taxon>
        <taxon>Fungi</taxon>
        <taxon>Dikarya</taxon>
        <taxon>Ascomycota</taxon>
        <taxon>Pezizomycotina</taxon>
        <taxon>Sordariomycetes</taxon>
        <taxon>Xylariomycetidae</taxon>
        <taxon>Amphisphaeriales</taxon>
        <taxon>Sporocadaceae</taxon>
        <taxon>Truncatella</taxon>
    </lineage>
</organism>
<evidence type="ECO:0000313" key="6">
    <source>
        <dbReference type="EMBL" id="KAH6659931.1"/>
    </source>
</evidence>
<keyword evidence="3 5" id="KW-1133">Transmembrane helix</keyword>
<evidence type="ECO:0000256" key="1">
    <source>
        <dbReference type="ARBA" id="ARBA00004141"/>
    </source>
</evidence>